<name>M3ETA4_9LEPT</name>
<evidence type="ECO:0000313" key="2">
    <source>
        <dbReference type="Proteomes" id="UP000011770"/>
    </source>
</evidence>
<dbReference type="Proteomes" id="UP000011770">
    <property type="component" value="Unassembled WGS sequence"/>
</dbReference>
<organism evidence="1 2">
    <name type="scientific">Leptospira weilii serovar Topaz str. LT2116</name>
    <dbReference type="NCBI Taxonomy" id="1088540"/>
    <lineage>
        <taxon>Bacteria</taxon>
        <taxon>Pseudomonadati</taxon>
        <taxon>Spirochaetota</taxon>
        <taxon>Spirochaetia</taxon>
        <taxon>Leptospirales</taxon>
        <taxon>Leptospiraceae</taxon>
        <taxon>Leptospira</taxon>
    </lineage>
</organism>
<accession>M3ETA4</accession>
<sequence>MILKQQVVDLQKCGGSQKLSQISNFRLFIEIFQYSNFRNKFIIVFSIHTSELKSFWDIRTLSKNVNRVINFKVTIQIIIRTYFENDFKIRQFLCSSFLFITKNTLPHSA</sequence>
<comment type="caution">
    <text evidence="1">The sequence shown here is derived from an EMBL/GenBank/DDBJ whole genome shotgun (WGS) entry which is preliminary data.</text>
</comment>
<dbReference type="EMBL" id="AHOR02000005">
    <property type="protein sequence ID" value="EMF84288.1"/>
    <property type="molecule type" value="Genomic_DNA"/>
</dbReference>
<dbReference type="AlphaFoldDB" id="M3ETA4"/>
<reference evidence="1 2" key="1">
    <citation type="submission" date="2013-01" db="EMBL/GenBank/DDBJ databases">
        <authorList>
            <person name="Harkins D.M."/>
            <person name="Durkin A.S."/>
            <person name="Brinkac L.M."/>
            <person name="Haft D.H."/>
            <person name="Selengut J.D."/>
            <person name="Sanka R."/>
            <person name="DePew J."/>
            <person name="Purushe J."/>
            <person name="Tulsiani S.M."/>
            <person name="Graham G.C."/>
            <person name="Burns M.-A."/>
            <person name="Dohnt M.F."/>
            <person name="Smythe L.D."/>
            <person name="McKay D.B."/>
            <person name="Craig S.B."/>
            <person name="Vinetz J.M."/>
            <person name="Sutton G.G."/>
            <person name="Nierman W.C."/>
            <person name="Fouts D.E."/>
        </authorList>
    </citation>
    <scope>NUCLEOTIDE SEQUENCE [LARGE SCALE GENOMIC DNA]</scope>
    <source>
        <strain evidence="1 2">LT2116</strain>
    </source>
</reference>
<proteinExistence type="predicted"/>
<evidence type="ECO:0000313" key="1">
    <source>
        <dbReference type="EMBL" id="EMF84288.1"/>
    </source>
</evidence>
<gene>
    <name evidence="1" type="ORF">LEP1GSC188_4014</name>
</gene>
<protein>
    <submittedName>
        <fullName evidence="1">Uncharacterized protein</fullName>
    </submittedName>
</protein>